<evidence type="ECO:0000313" key="1">
    <source>
        <dbReference type="EMBL" id="SFE34127.1"/>
    </source>
</evidence>
<dbReference type="InterPro" id="IPR029069">
    <property type="entry name" value="HotDog_dom_sf"/>
</dbReference>
<dbReference type="RefSeq" id="WP_092195687.1">
    <property type="nucleotide sequence ID" value="NZ_FOND01000003.1"/>
</dbReference>
<dbReference type="InterPro" id="IPR052342">
    <property type="entry name" value="MCH/BMMD"/>
</dbReference>
<name>A0A1I1ZR00_9ACTN</name>
<dbReference type="PANTHER" id="PTHR43664">
    <property type="entry name" value="MONOAMINE OXIDASE-RELATED"/>
    <property type="match status" value="1"/>
</dbReference>
<organism evidence="1 2">
    <name type="scientific">Blastococcus tunisiensis</name>
    <dbReference type="NCBI Taxonomy" id="1798228"/>
    <lineage>
        <taxon>Bacteria</taxon>
        <taxon>Bacillati</taxon>
        <taxon>Actinomycetota</taxon>
        <taxon>Actinomycetes</taxon>
        <taxon>Geodermatophilales</taxon>
        <taxon>Geodermatophilaceae</taxon>
        <taxon>Blastococcus</taxon>
    </lineage>
</organism>
<accession>A0A1I1ZR00</accession>
<dbReference type="Pfam" id="PF19315">
    <property type="entry name" value="MC_hydratase"/>
    <property type="match status" value="1"/>
</dbReference>
<dbReference type="STRING" id="1798228.SAMN05216574_103124"/>
<gene>
    <name evidence="1" type="ORF">SAMN05216574_103124</name>
</gene>
<dbReference type="Gene3D" id="3.10.129.10">
    <property type="entry name" value="Hotdog Thioesterase"/>
    <property type="match status" value="1"/>
</dbReference>
<dbReference type="PANTHER" id="PTHR43664:SF1">
    <property type="entry name" value="BETA-METHYLMALYL-COA DEHYDRATASE"/>
    <property type="match status" value="1"/>
</dbReference>
<evidence type="ECO:0000313" key="2">
    <source>
        <dbReference type="Proteomes" id="UP000198589"/>
    </source>
</evidence>
<proteinExistence type="predicted"/>
<dbReference type="OrthoDB" id="9759612at2"/>
<protein>
    <submittedName>
        <fullName evidence="1">Acyl dehydratase</fullName>
    </submittedName>
</protein>
<sequence>MTLDSLTGSNNYFEDFTVGDVYRHARGKTVTEMDNVLITNLVMNTAQGHFNEDSMARTEFGQRITFGGITAAMVIGLASQDTGENAIAELGLDGITFRSPVFHGDTLYAFTEVRAKENGDRPDGGIVEFAHWGVNQRDEVVFEGVRRVLVRRRGAAERR</sequence>
<dbReference type="EMBL" id="FOND01000003">
    <property type="protein sequence ID" value="SFE34127.1"/>
    <property type="molecule type" value="Genomic_DNA"/>
</dbReference>
<dbReference type="Proteomes" id="UP000198589">
    <property type="component" value="Unassembled WGS sequence"/>
</dbReference>
<dbReference type="SUPFAM" id="SSF54637">
    <property type="entry name" value="Thioesterase/thiol ester dehydrase-isomerase"/>
    <property type="match status" value="1"/>
</dbReference>
<reference evidence="2" key="1">
    <citation type="submission" date="2016-10" db="EMBL/GenBank/DDBJ databases">
        <authorList>
            <person name="Varghese N."/>
            <person name="Submissions S."/>
        </authorList>
    </citation>
    <scope>NUCLEOTIDE SEQUENCE [LARGE SCALE GENOMIC DNA]</scope>
    <source>
        <strain evidence="2">DSM 46838</strain>
    </source>
</reference>
<dbReference type="CDD" id="cd03451">
    <property type="entry name" value="FkbR2"/>
    <property type="match status" value="1"/>
</dbReference>
<dbReference type="InterPro" id="IPR048274">
    <property type="entry name" value="MC_hydratase"/>
</dbReference>
<dbReference type="GO" id="GO:0016829">
    <property type="term" value="F:lyase activity"/>
    <property type="evidence" value="ECO:0007669"/>
    <property type="project" value="InterPro"/>
</dbReference>
<dbReference type="AlphaFoldDB" id="A0A1I1ZR00"/>
<keyword evidence="2" id="KW-1185">Reference proteome</keyword>